<comment type="caution">
    <text evidence="3">The sequence shown here is derived from an EMBL/GenBank/DDBJ whole genome shotgun (WGS) entry which is preliminary data.</text>
</comment>
<sequence length="755" mass="85448">MRLRLRLSLIHVAWLFNVLAIVAALETLQDDFIIYSSVFHKITATATPPQPACPAGSLNLALGQSRGTAGFLHRPLFQSGKIDITSPTTKTTYPVNARNAVNTDNHIIRLHDGSLLAVKDGYTLGPNPPPRKDQAVMGAGQQVGQRSAEFFRSTNCGATWEFHSTIDYGRDLGSKYGIPQLVGGDNRPDAPVPGQDTNPDGSQEQVTSADRPEIYSCPFTGFVYMTTRVISGPYNTSTLLLLYSKDLGKSWELIKEDFLALSRVTMTSTPNGRLFLFRLVEAQPTVYWTLGPVTAGEKPIISPAYAVNYVENGVKLPVSSSGAPTGLDPSSYGPSVSRLSTDTISSRIRAAYHTVNEFGMQEVRVININVKDPNRAPIVKPVKAIKTHNPQLYNILYYTFIDPDYLDMETGVKSNTAVLYWIEALAQVNTTARYIVFDGSSNTSCPQYLSTKVGQPRTWVKLGSIGDYMAGGFFWKDKTLNYVSHWVEPDGIHGNVVTLPYQPHINGDPLMTVTAAWQEDTANEAQVYDSSYTDYRAMYDKIWPLGWRLYIIETRVVNGEARYTAVWRQSTAPEIQVYGWAYADYRKKYDELWPQGWRLQLLSIYVLNDVPLYTAVWRQSTESEIQVYGWAYEDYRKKYDELWPQGWRLALLENYVTTAGVQYTAVWRKSTAPEIQVYGWAYADYRKKYDELWPQGWRLFILNEYRVGGGSLYTAVWRSSTASEIQVYDWSYESFRQKYDELWPSGWRLKLLDVA</sequence>
<feature type="compositionally biased region" description="Polar residues" evidence="1">
    <location>
        <begin position="195"/>
        <end position="208"/>
    </location>
</feature>
<accession>A0A9P8L1E4</accession>
<keyword evidence="4" id="KW-1185">Reference proteome</keyword>
<feature type="signal peptide" evidence="2">
    <location>
        <begin position="1"/>
        <end position="24"/>
    </location>
</feature>
<dbReference type="SUPFAM" id="SSF50939">
    <property type="entry name" value="Sialidases"/>
    <property type="match status" value="1"/>
</dbReference>
<name>A0A9P8L1E4_9PEZI</name>
<feature type="region of interest" description="Disordered" evidence="1">
    <location>
        <begin position="179"/>
        <end position="209"/>
    </location>
</feature>
<dbReference type="Pfam" id="PF17660">
    <property type="entry name" value="BTRD1"/>
    <property type="match status" value="4"/>
</dbReference>
<reference evidence="3" key="1">
    <citation type="submission" date="2021-03" db="EMBL/GenBank/DDBJ databases">
        <title>Comparative genomics and phylogenomic investigation of the class Geoglossomycetes provide insights into ecological specialization and systematics.</title>
        <authorList>
            <person name="Melie T."/>
            <person name="Pirro S."/>
            <person name="Miller A.N."/>
            <person name="Quandt A."/>
        </authorList>
    </citation>
    <scope>NUCLEOTIDE SEQUENCE</scope>
    <source>
        <strain evidence="3">GBOQ0MN5Z8</strain>
    </source>
</reference>
<dbReference type="Proteomes" id="UP000698800">
    <property type="component" value="Unassembled WGS sequence"/>
</dbReference>
<organism evidence="3 4">
    <name type="scientific">Glutinoglossum americanum</name>
    <dbReference type="NCBI Taxonomy" id="1670608"/>
    <lineage>
        <taxon>Eukaryota</taxon>
        <taxon>Fungi</taxon>
        <taxon>Dikarya</taxon>
        <taxon>Ascomycota</taxon>
        <taxon>Pezizomycotina</taxon>
        <taxon>Geoglossomycetes</taxon>
        <taxon>Geoglossales</taxon>
        <taxon>Geoglossaceae</taxon>
        <taxon>Glutinoglossum</taxon>
    </lineage>
</organism>
<dbReference type="InterPro" id="IPR049511">
    <property type="entry name" value="PGH-like_rpt"/>
</dbReference>
<dbReference type="EMBL" id="JAGHQL010000130">
    <property type="protein sequence ID" value="KAH0537829.1"/>
    <property type="molecule type" value="Genomic_DNA"/>
</dbReference>
<dbReference type="InterPro" id="IPR036278">
    <property type="entry name" value="Sialidase_sf"/>
</dbReference>
<dbReference type="OrthoDB" id="5946976at2759"/>
<feature type="chain" id="PRO_5040297399" evidence="2">
    <location>
        <begin position="25"/>
        <end position="755"/>
    </location>
</feature>
<protein>
    <submittedName>
        <fullName evidence="3">Uncharacterized protein</fullName>
    </submittedName>
</protein>
<evidence type="ECO:0000256" key="2">
    <source>
        <dbReference type="SAM" id="SignalP"/>
    </source>
</evidence>
<evidence type="ECO:0000313" key="4">
    <source>
        <dbReference type="Proteomes" id="UP000698800"/>
    </source>
</evidence>
<keyword evidence="2" id="KW-0732">Signal</keyword>
<evidence type="ECO:0000256" key="1">
    <source>
        <dbReference type="SAM" id="MobiDB-lite"/>
    </source>
</evidence>
<dbReference type="AlphaFoldDB" id="A0A9P8L1E4"/>
<proteinExistence type="predicted"/>
<gene>
    <name evidence="3" type="ORF">FGG08_005442</name>
</gene>
<evidence type="ECO:0000313" key="3">
    <source>
        <dbReference type="EMBL" id="KAH0537829.1"/>
    </source>
</evidence>